<name>A0A813L2Y3_POLGL</name>
<reference evidence="2" key="1">
    <citation type="submission" date="2021-02" db="EMBL/GenBank/DDBJ databases">
        <authorList>
            <person name="Dougan E. K."/>
            <person name="Rhodes N."/>
            <person name="Thang M."/>
            <person name="Chan C."/>
        </authorList>
    </citation>
    <scope>NUCLEOTIDE SEQUENCE</scope>
</reference>
<dbReference type="EMBL" id="CAJNNW010034044">
    <property type="protein sequence ID" value="CAE8721380.1"/>
    <property type="molecule type" value="Genomic_DNA"/>
</dbReference>
<accession>A0A813L2Y3</accession>
<feature type="region of interest" description="Disordered" evidence="1">
    <location>
        <begin position="399"/>
        <end position="423"/>
    </location>
</feature>
<feature type="region of interest" description="Disordered" evidence="1">
    <location>
        <begin position="183"/>
        <end position="361"/>
    </location>
</feature>
<feature type="region of interest" description="Disordered" evidence="1">
    <location>
        <begin position="1"/>
        <end position="21"/>
    </location>
</feature>
<dbReference type="AlphaFoldDB" id="A0A813L2Y3"/>
<sequence>MAARIQTREVGNAGGVWNGNGSKIAAANAAVPGSEGFAANKRDKNGNTIRPPPPPATRVPSEDRPKGGGRGRGSDLPSSSTKGGEKGRKKVGFAKDGRPHHAAEADKGIASFQNQPSDPEDKFRFNVFGGGKQEPDSEPGDQEPAKEVSEAEVEAERLRDLEIEKQAGWQLYLRRKLETDAHRDLGGASHGYNGASSSSSNAAGGASCPAATEAELRAEAEAAEKEAEVAKVSSGGGAAHAVTKTKETLQQELQQEQEQELKFQTDFDRRAAESKADDEARAKITAESKRDREAKEAKLRSAEKLAEDREETKKIHEEKRRLHAKTVAETPSPFDGMSQQDKSQTGGQGAGTSGGAALTRVPGSAEAIAEAVREAVLASNTAVQNELRDLKLQIETLKSLKETGGGGQPEMSKQERAQRETYEDATRRVIVAENMARTERAKSNAVLQFMQYAGGVVDRRSRGDADPGLFLDEDEDPVLGELNESNLEALGTRKVALWTEESWT</sequence>
<feature type="compositionally biased region" description="Basic and acidic residues" evidence="1">
    <location>
        <begin position="412"/>
        <end position="423"/>
    </location>
</feature>
<organism evidence="2 3">
    <name type="scientific">Polarella glacialis</name>
    <name type="common">Dinoflagellate</name>
    <dbReference type="NCBI Taxonomy" id="89957"/>
    <lineage>
        <taxon>Eukaryota</taxon>
        <taxon>Sar</taxon>
        <taxon>Alveolata</taxon>
        <taxon>Dinophyceae</taxon>
        <taxon>Suessiales</taxon>
        <taxon>Suessiaceae</taxon>
        <taxon>Polarella</taxon>
    </lineage>
</organism>
<feature type="compositionally biased region" description="Low complexity" evidence="1">
    <location>
        <begin position="186"/>
        <end position="213"/>
    </location>
</feature>
<feature type="compositionally biased region" description="Basic and acidic residues" evidence="1">
    <location>
        <begin position="259"/>
        <end position="320"/>
    </location>
</feature>
<feature type="region of interest" description="Disordered" evidence="1">
    <location>
        <begin position="35"/>
        <end position="153"/>
    </location>
</feature>
<evidence type="ECO:0000313" key="2">
    <source>
        <dbReference type="EMBL" id="CAE8721380.1"/>
    </source>
</evidence>
<evidence type="ECO:0000256" key="1">
    <source>
        <dbReference type="SAM" id="MobiDB-lite"/>
    </source>
</evidence>
<comment type="caution">
    <text evidence="2">The sequence shown here is derived from an EMBL/GenBank/DDBJ whole genome shotgun (WGS) entry which is preliminary data.</text>
</comment>
<dbReference type="Proteomes" id="UP000626109">
    <property type="component" value="Unassembled WGS sequence"/>
</dbReference>
<feature type="compositionally biased region" description="Basic and acidic residues" evidence="1">
    <location>
        <begin position="143"/>
        <end position="153"/>
    </location>
</feature>
<feature type="compositionally biased region" description="Basic and acidic residues" evidence="1">
    <location>
        <begin position="214"/>
        <end position="229"/>
    </location>
</feature>
<protein>
    <submittedName>
        <fullName evidence="2">Uncharacterized protein</fullName>
    </submittedName>
</protein>
<gene>
    <name evidence="2" type="ORF">PGLA2088_LOCUS41900</name>
</gene>
<feature type="compositionally biased region" description="Basic and acidic residues" evidence="1">
    <location>
        <begin position="93"/>
        <end position="107"/>
    </location>
</feature>
<evidence type="ECO:0000313" key="3">
    <source>
        <dbReference type="Proteomes" id="UP000626109"/>
    </source>
</evidence>
<proteinExistence type="predicted"/>